<organism evidence="2 3">
    <name type="scientific">Gibberella intermedia</name>
    <name type="common">Bulb rot disease fungus</name>
    <name type="synonym">Fusarium proliferatum</name>
    <dbReference type="NCBI Taxonomy" id="948311"/>
    <lineage>
        <taxon>Eukaryota</taxon>
        <taxon>Fungi</taxon>
        <taxon>Dikarya</taxon>
        <taxon>Ascomycota</taxon>
        <taxon>Pezizomycotina</taxon>
        <taxon>Sordariomycetes</taxon>
        <taxon>Hypocreomycetidae</taxon>
        <taxon>Hypocreales</taxon>
        <taxon>Nectriaceae</taxon>
        <taxon>Fusarium</taxon>
        <taxon>Fusarium fujikuroi species complex</taxon>
    </lineage>
</organism>
<protein>
    <submittedName>
        <fullName evidence="2">Uncharacterized protein</fullName>
    </submittedName>
</protein>
<comment type="caution">
    <text evidence="2">The sequence shown here is derived from an EMBL/GenBank/DDBJ whole genome shotgun (WGS) entry which is preliminary data.</text>
</comment>
<feature type="compositionally biased region" description="Basic and acidic residues" evidence="1">
    <location>
        <begin position="340"/>
        <end position="354"/>
    </location>
</feature>
<feature type="region of interest" description="Disordered" evidence="1">
    <location>
        <begin position="159"/>
        <end position="181"/>
    </location>
</feature>
<sequence>MAEHVKLSPDSSQPRAPSLDKSPTVSRKVSPTETPLPSPPDSLGRDRPAAAALPKVLVEALHELEEARPLEEDYHKTFPLSWAEFKSAKEEIEATFRRFDYDPFKGEITIRMPSSVHEGFAGSFNTAVLAKLWPLMDGDNATAKFVAGIRQMLSTDIILNTQRRPDDPDDDVDKKKQKSPDLQYRHVKSGESGVVVEVAYSQQGKKLKNLAKGYIGGSKGAIRAKARLTPKPTGHGSILEVEQAINAVPFRDAHKQPVNSDHELVLTLHDLAAKEGLLVDVDDLPIAFRYDEFCGIVNEMEEFLENKLHKQRLQDAGENEGDSIELRISSSSSIEQLSTDSEKEEPQKKGRKGETGFYRTVKGIQDRPNVTTRSGLGPKRPAPANTGENLPVPKRRSKRRRN</sequence>
<evidence type="ECO:0000256" key="1">
    <source>
        <dbReference type="SAM" id="MobiDB-lite"/>
    </source>
</evidence>
<feature type="region of interest" description="Disordered" evidence="1">
    <location>
        <begin position="314"/>
        <end position="402"/>
    </location>
</feature>
<feature type="compositionally biased region" description="Basic residues" evidence="1">
    <location>
        <begin position="393"/>
        <end position="402"/>
    </location>
</feature>
<feature type="compositionally biased region" description="Low complexity" evidence="1">
    <location>
        <begin position="326"/>
        <end position="339"/>
    </location>
</feature>
<accession>A0A365N4W0</accession>
<evidence type="ECO:0000313" key="3">
    <source>
        <dbReference type="Proteomes" id="UP000251714"/>
    </source>
</evidence>
<gene>
    <name evidence="2" type="ORF">FPRO05_12065</name>
</gene>
<feature type="compositionally biased region" description="Polar residues" evidence="1">
    <location>
        <begin position="9"/>
        <end position="33"/>
    </location>
</feature>
<dbReference type="AlphaFoldDB" id="A0A365N4W0"/>
<reference evidence="2 3" key="1">
    <citation type="submission" date="2017-12" db="EMBL/GenBank/DDBJ databases">
        <title>Genome sequence of the mycotoxigenic crop pathogen Fusarium proliferatum, strain ITEM 2341 from Date Palm.</title>
        <authorList>
            <person name="Almiman B.F."/>
            <person name="Shittu T.A."/>
            <person name="Muthumeenakshi S."/>
            <person name="Baroncelli R."/>
            <person name="Sreenivasaprasada S."/>
        </authorList>
    </citation>
    <scope>NUCLEOTIDE SEQUENCE [LARGE SCALE GENOMIC DNA]</scope>
    <source>
        <strain evidence="2 3">ITEM 2341</strain>
    </source>
</reference>
<evidence type="ECO:0000313" key="2">
    <source>
        <dbReference type="EMBL" id="RBA15844.1"/>
    </source>
</evidence>
<name>A0A365N4W0_GIBIN</name>
<proteinExistence type="predicted"/>
<dbReference type="Proteomes" id="UP000251714">
    <property type="component" value="Unassembled WGS sequence"/>
</dbReference>
<dbReference type="EMBL" id="PKMI01000020">
    <property type="protein sequence ID" value="RBA15844.1"/>
    <property type="molecule type" value="Genomic_DNA"/>
</dbReference>
<feature type="region of interest" description="Disordered" evidence="1">
    <location>
        <begin position="1"/>
        <end position="49"/>
    </location>
</feature>